<reference evidence="10 11" key="1">
    <citation type="submission" date="2018-06" db="EMBL/GenBank/DDBJ databases">
        <title>Actinomadura craniellae sp. nov. isolated from marine sponge Craniella sp.</title>
        <authorList>
            <person name="Li L."/>
            <person name="Xu Q.H."/>
            <person name="Lin H.W."/>
            <person name="Lu Y.H."/>
        </authorList>
    </citation>
    <scope>NUCLEOTIDE SEQUENCE [LARGE SCALE GENOMIC DNA]</scope>
    <source>
        <strain evidence="10 11">LHW63021</strain>
    </source>
</reference>
<gene>
    <name evidence="10" type="ORF">DPM19_07820</name>
</gene>
<evidence type="ECO:0000256" key="7">
    <source>
        <dbReference type="ARBA" id="ARBA00023136"/>
    </source>
</evidence>
<evidence type="ECO:0000256" key="8">
    <source>
        <dbReference type="SAM" id="MobiDB-lite"/>
    </source>
</evidence>
<feature type="region of interest" description="Disordered" evidence="8">
    <location>
        <begin position="345"/>
        <end position="368"/>
    </location>
</feature>
<sequence length="368" mass="37536">MDRVPLALRVAALGGACVLIVGATIYAVGSLLGRVAPLSLAVVVALLLTALISPVAAVLRRIGAPSWLAALGGLLSLLLAIALPLAVVSNRTAAQWPELRRSVGGGLQHLRDLLLNGPLPITQRQLDSAVDGLVKAARKAAPDPVGGATAAAEVVTGILLALVLLFFLLRDGPQIWQWALRAAPEQARHRVDVAARAGWQTIVSYVRGTVLVALVDALGIGTALLLIGVPLALPLTLLTFMAAFIPIVGATVAGAVAVLVALVSNGVTDALLVLGAVLLVQQAEGHLLQPLIMGRALRLHPAVVLMAVTAGTLLGGIAGAVIAVPLTAVTYRVIATFHATAEPVPAGAPPPVSVPERAGGEDEPDRDD</sequence>
<comment type="similarity">
    <text evidence="2">Belongs to the autoinducer-2 exporter (AI-2E) (TC 2.A.86) family.</text>
</comment>
<dbReference type="EMBL" id="QLYX01000003">
    <property type="protein sequence ID" value="RAY15683.1"/>
    <property type="molecule type" value="Genomic_DNA"/>
</dbReference>
<dbReference type="PANTHER" id="PTHR21716:SF53">
    <property type="entry name" value="PERMEASE PERM-RELATED"/>
    <property type="match status" value="1"/>
</dbReference>
<evidence type="ECO:0000256" key="9">
    <source>
        <dbReference type="SAM" id="Phobius"/>
    </source>
</evidence>
<feature type="transmembrane region" description="Helical" evidence="9">
    <location>
        <begin position="148"/>
        <end position="169"/>
    </location>
</feature>
<feature type="transmembrane region" description="Helical" evidence="9">
    <location>
        <begin position="7"/>
        <end position="29"/>
    </location>
</feature>
<accession>A0A365HBN7</accession>
<feature type="transmembrane region" description="Helical" evidence="9">
    <location>
        <begin position="239"/>
        <end position="263"/>
    </location>
</feature>
<dbReference type="Proteomes" id="UP000251891">
    <property type="component" value="Unassembled WGS sequence"/>
</dbReference>
<keyword evidence="5 9" id="KW-0812">Transmembrane</keyword>
<dbReference type="InterPro" id="IPR002549">
    <property type="entry name" value="AI-2E-like"/>
</dbReference>
<dbReference type="AlphaFoldDB" id="A0A365HBN7"/>
<evidence type="ECO:0000313" key="10">
    <source>
        <dbReference type="EMBL" id="RAY15683.1"/>
    </source>
</evidence>
<keyword evidence="11" id="KW-1185">Reference proteome</keyword>
<evidence type="ECO:0000256" key="2">
    <source>
        <dbReference type="ARBA" id="ARBA00009773"/>
    </source>
</evidence>
<comment type="subcellular location">
    <subcellularLocation>
        <location evidence="1">Cell membrane</location>
        <topology evidence="1">Multi-pass membrane protein</topology>
    </subcellularLocation>
</comment>
<feature type="transmembrane region" description="Helical" evidence="9">
    <location>
        <begin position="35"/>
        <end position="59"/>
    </location>
</feature>
<dbReference type="OrthoDB" id="9784366at2"/>
<name>A0A365HBN7_9ACTN</name>
<evidence type="ECO:0000256" key="5">
    <source>
        <dbReference type="ARBA" id="ARBA00022692"/>
    </source>
</evidence>
<evidence type="ECO:0000256" key="6">
    <source>
        <dbReference type="ARBA" id="ARBA00022989"/>
    </source>
</evidence>
<comment type="caution">
    <text evidence="10">The sequence shown here is derived from an EMBL/GenBank/DDBJ whole genome shotgun (WGS) entry which is preliminary data.</text>
</comment>
<evidence type="ECO:0000313" key="11">
    <source>
        <dbReference type="Proteomes" id="UP000251891"/>
    </source>
</evidence>
<proteinExistence type="inferred from homology"/>
<dbReference type="PANTHER" id="PTHR21716">
    <property type="entry name" value="TRANSMEMBRANE PROTEIN"/>
    <property type="match status" value="1"/>
</dbReference>
<evidence type="ECO:0000256" key="3">
    <source>
        <dbReference type="ARBA" id="ARBA00022448"/>
    </source>
</evidence>
<keyword evidence="3" id="KW-0813">Transport</keyword>
<keyword evidence="4" id="KW-1003">Cell membrane</keyword>
<dbReference type="GO" id="GO:0005886">
    <property type="term" value="C:plasma membrane"/>
    <property type="evidence" value="ECO:0007669"/>
    <property type="project" value="UniProtKB-SubCell"/>
</dbReference>
<keyword evidence="6 9" id="KW-1133">Transmembrane helix</keyword>
<protein>
    <submittedName>
        <fullName evidence="10">AI-2E family transporter</fullName>
    </submittedName>
</protein>
<evidence type="ECO:0000256" key="4">
    <source>
        <dbReference type="ARBA" id="ARBA00022475"/>
    </source>
</evidence>
<feature type="transmembrane region" description="Helical" evidence="9">
    <location>
        <begin position="304"/>
        <end position="329"/>
    </location>
</feature>
<feature type="transmembrane region" description="Helical" evidence="9">
    <location>
        <begin position="66"/>
        <end position="87"/>
    </location>
</feature>
<feature type="transmembrane region" description="Helical" evidence="9">
    <location>
        <begin position="270"/>
        <end position="292"/>
    </location>
</feature>
<keyword evidence="7 9" id="KW-0472">Membrane</keyword>
<evidence type="ECO:0000256" key="1">
    <source>
        <dbReference type="ARBA" id="ARBA00004651"/>
    </source>
</evidence>
<organism evidence="10 11">
    <name type="scientific">Actinomadura craniellae</name>
    <dbReference type="NCBI Taxonomy" id="2231787"/>
    <lineage>
        <taxon>Bacteria</taxon>
        <taxon>Bacillati</taxon>
        <taxon>Actinomycetota</taxon>
        <taxon>Actinomycetes</taxon>
        <taxon>Streptosporangiales</taxon>
        <taxon>Thermomonosporaceae</taxon>
        <taxon>Actinomadura</taxon>
    </lineage>
</organism>
<dbReference type="GO" id="GO:0055085">
    <property type="term" value="P:transmembrane transport"/>
    <property type="evidence" value="ECO:0007669"/>
    <property type="project" value="TreeGrafter"/>
</dbReference>
<dbReference type="Pfam" id="PF01594">
    <property type="entry name" value="AI-2E_transport"/>
    <property type="match status" value="1"/>
</dbReference>
<feature type="transmembrane region" description="Helical" evidence="9">
    <location>
        <begin position="210"/>
        <end position="233"/>
    </location>
</feature>